<feature type="region of interest" description="Disordered" evidence="3">
    <location>
        <begin position="253"/>
        <end position="293"/>
    </location>
</feature>
<dbReference type="InterPro" id="IPR036084">
    <property type="entry name" value="Ser_inhib-like_sf"/>
</dbReference>
<protein>
    <recommendedName>
        <fullName evidence="5">TIL domain-containing protein</fullName>
    </recommendedName>
</protein>
<dbReference type="Pfam" id="PF01826">
    <property type="entry name" value="TIL"/>
    <property type="match status" value="3"/>
</dbReference>
<dbReference type="PANTHER" id="PTHR23259:SF70">
    <property type="entry name" value="ACCESSORY GLAND PROTEIN ACP62F-RELATED"/>
    <property type="match status" value="1"/>
</dbReference>
<evidence type="ECO:0000256" key="4">
    <source>
        <dbReference type="SAM" id="SignalP"/>
    </source>
</evidence>
<comment type="caution">
    <text evidence="6">The sequence shown here is derived from an EMBL/GenBank/DDBJ whole genome shotgun (WGS) entry which is preliminary data.</text>
</comment>
<dbReference type="Gene3D" id="2.10.25.10">
    <property type="entry name" value="Laminin"/>
    <property type="match status" value="3"/>
</dbReference>
<keyword evidence="2" id="KW-1015">Disulfide bond</keyword>
<feature type="compositionally biased region" description="Basic and acidic residues" evidence="3">
    <location>
        <begin position="270"/>
        <end position="282"/>
    </location>
</feature>
<dbReference type="InterPro" id="IPR002919">
    <property type="entry name" value="TIL_dom"/>
</dbReference>
<keyword evidence="7" id="KW-1185">Reference proteome</keyword>
<evidence type="ECO:0000256" key="2">
    <source>
        <dbReference type="ARBA" id="ARBA00023157"/>
    </source>
</evidence>
<feature type="chain" id="PRO_5040251306" description="TIL domain-containing protein" evidence="4">
    <location>
        <begin position="30"/>
        <end position="293"/>
    </location>
</feature>
<proteinExistence type="predicted"/>
<feature type="signal peptide" evidence="4">
    <location>
        <begin position="1"/>
        <end position="29"/>
    </location>
</feature>
<feature type="domain" description="TIL" evidence="5">
    <location>
        <begin position="203"/>
        <end position="254"/>
    </location>
</feature>
<dbReference type="FunFam" id="2.10.25.10:FF:000055">
    <property type="entry name" value="alpha-tectorin isoform X1"/>
    <property type="match status" value="2"/>
</dbReference>
<dbReference type="AlphaFoldDB" id="A0A9P6J9U8"/>
<reference evidence="6" key="1">
    <citation type="journal article" date="2020" name="Fungal Divers.">
        <title>Resolving the Mortierellaceae phylogeny through synthesis of multi-gene phylogenetics and phylogenomics.</title>
        <authorList>
            <person name="Vandepol N."/>
            <person name="Liber J."/>
            <person name="Desiro A."/>
            <person name="Na H."/>
            <person name="Kennedy M."/>
            <person name="Barry K."/>
            <person name="Grigoriev I.V."/>
            <person name="Miller A.N."/>
            <person name="O'Donnell K."/>
            <person name="Stajich J.E."/>
            <person name="Bonito G."/>
        </authorList>
    </citation>
    <scope>NUCLEOTIDE SEQUENCE</scope>
    <source>
        <strain evidence="6">CK1249</strain>
    </source>
</reference>
<dbReference type="OrthoDB" id="2425976at2759"/>
<dbReference type="SUPFAM" id="SSF57567">
    <property type="entry name" value="Serine protease inhibitors"/>
    <property type="match status" value="3"/>
</dbReference>
<dbReference type="PANTHER" id="PTHR23259">
    <property type="entry name" value="RIDDLE"/>
    <property type="match status" value="1"/>
</dbReference>
<evidence type="ECO:0000256" key="1">
    <source>
        <dbReference type="ARBA" id="ARBA00022690"/>
    </source>
</evidence>
<dbReference type="GO" id="GO:0030414">
    <property type="term" value="F:peptidase inhibitor activity"/>
    <property type="evidence" value="ECO:0007669"/>
    <property type="project" value="UniProtKB-KW"/>
</dbReference>
<organism evidence="6 7">
    <name type="scientific">Mortierella alpina</name>
    <name type="common">Oleaginous fungus</name>
    <name type="synonym">Mortierella renispora</name>
    <dbReference type="NCBI Taxonomy" id="64518"/>
    <lineage>
        <taxon>Eukaryota</taxon>
        <taxon>Fungi</taxon>
        <taxon>Fungi incertae sedis</taxon>
        <taxon>Mucoromycota</taxon>
        <taxon>Mortierellomycotina</taxon>
        <taxon>Mortierellomycetes</taxon>
        <taxon>Mortierellales</taxon>
        <taxon>Mortierellaceae</taxon>
        <taxon>Mortierella</taxon>
    </lineage>
</organism>
<sequence>MVSSGRRYTTVLVLAAIIASTGLLALASAQRDCGMNEVYNSCGSACPITCDNINNMPKVCTLNCVSGCFCAPGLLRRKDGQCVLESECKASTPAPASTKVPVPAPTLVPAPTRKVKTCRKNEVYNSCGSACPITCENINNMPRVCTLNCVPGCFCAPGLFRRKDGQCVKEFKCKASTPAPSSTKAPVPAPTLIPAPAKNSKKCQKNEVFRERKTICERSCKDPKSCSKNRKAGCFCKDGHLRTRDGLCVRKQSCKKSNASKPKSKSKASKPKDKTSKPKDKASAPMTKNSKPK</sequence>
<dbReference type="InterPro" id="IPR051368">
    <property type="entry name" value="SerProtInhib-TIL_Domain"/>
</dbReference>
<evidence type="ECO:0000313" key="6">
    <source>
        <dbReference type="EMBL" id="KAF9964353.1"/>
    </source>
</evidence>
<keyword evidence="4" id="KW-0732">Signal</keyword>
<keyword evidence="1" id="KW-0646">Protease inhibitor</keyword>
<dbReference type="CDD" id="cd19941">
    <property type="entry name" value="TIL"/>
    <property type="match status" value="3"/>
</dbReference>
<feature type="domain" description="TIL" evidence="5">
    <location>
        <begin position="118"/>
        <end position="173"/>
    </location>
</feature>
<feature type="domain" description="TIL" evidence="5">
    <location>
        <begin position="33"/>
        <end position="88"/>
    </location>
</feature>
<accession>A0A9P6J9U8</accession>
<evidence type="ECO:0000313" key="7">
    <source>
        <dbReference type="Proteomes" id="UP000738359"/>
    </source>
</evidence>
<dbReference type="EMBL" id="JAAAHY010000374">
    <property type="protein sequence ID" value="KAF9964353.1"/>
    <property type="molecule type" value="Genomic_DNA"/>
</dbReference>
<evidence type="ECO:0000256" key="3">
    <source>
        <dbReference type="SAM" id="MobiDB-lite"/>
    </source>
</evidence>
<gene>
    <name evidence="6" type="ORF">BGZ70_006575</name>
</gene>
<dbReference type="Proteomes" id="UP000738359">
    <property type="component" value="Unassembled WGS sequence"/>
</dbReference>
<evidence type="ECO:0000259" key="5">
    <source>
        <dbReference type="Pfam" id="PF01826"/>
    </source>
</evidence>
<name>A0A9P6J9U8_MORAP</name>